<dbReference type="InterPro" id="IPR036191">
    <property type="entry name" value="RRF_sf"/>
</dbReference>
<dbReference type="Proteomes" id="UP001240150">
    <property type="component" value="Chromosome"/>
</dbReference>
<keyword evidence="7" id="KW-1185">Reference proteome</keyword>
<evidence type="ECO:0000256" key="2">
    <source>
        <dbReference type="ARBA" id="ARBA00022917"/>
    </source>
</evidence>
<dbReference type="NCBIfam" id="TIGR00496">
    <property type="entry name" value="frr"/>
    <property type="match status" value="1"/>
</dbReference>
<dbReference type="SUPFAM" id="SSF55194">
    <property type="entry name" value="Ribosome recycling factor, RRF"/>
    <property type="match status" value="1"/>
</dbReference>
<evidence type="ECO:0000256" key="3">
    <source>
        <dbReference type="HAMAP-Rule" id="MF_00040"/>
    </source>
</evidence>
<evidence type="ECO:0000256" key="4">
    <source>
        <dbReference type="SAM" id="MobiDB-lite"/>
    </source>
</evidence>
<dbReference type="PANTHER" id="PTHR20982">
    <property type="entry name" value="RIBOSOME RECYCLING FACTOR"/>
    <property type="match status" value="1"/>
</dbReference>
<accession>A0ABY8WC40</accession>
<feature type="region of interest" description="Disordered" evidence="4">
    <location>
        <begin position="140"/>
        <end position="159"/>
    </location>
</feature>
<feature type="domain" description="Ribosome recycling factor" evidence="5">
    <location>
        <begin position="21"/>
        <end position="183"/>
    </location>
</feature>
<comment type="similarity">
    <text evidence="1 3">Belongs to the RRF family.</text>
</comment>
<evidence type="ECO:0000256" key="1">
    <source>
        <dbReference type="ARBA" id="ARBA00005912"/>
    </source>
</evidence>
<keyword evidence="2 3" id="KW-0648">Protein biosynthesis</keyword>
<dbReference type="Pfam" id="PF01765">
    <property type="entry name" value="RRF"/>
    <property type="match status" value="1"/>
</dbReference>
<evidence type="ECO:0000313" key="6">
    <source>
        <dbReference type="EMBL" id="WIM95434.1"/>
    </source>
</evidence>
<dbReference type="EMBL" id="CP126980">
    <property type="protein sequence ID" value="WIM95434.1"/>
    <property type="molecule type" value="Genomic_DNA"/>
</dbReference>
<dbReference type="Gene3D" id="1.10.132.20">
    <property type="entry name" value="Ribosome-recycling factor"/>
    <property type="match status" value="1"/>
</dbReference>
<comment type="subcellular location">
    <subcellularLocation>
        <location evidence="3">Cytoplasm</location>
    </subcellularLocation>
</comment>
<dbReference type="HAMAP" id="MF_00040">
    <property type="entry name" value="RRF"/>
    <property type="match status" value="1"/>
</dbReference>
<proteinExistence type="inferred from homology"/>
<sequence>MIEEILFEAEEKMDSAVEHAKEEFAAIRTGRATPAMFSKIVVDYYGAPTPVTQMASVGIPEPRMVIVKPYDNTQLGPIERAIRDSDLGVNPNNEGTQLRIHLPQMTEERRREMIKVARSKAEESRVAMRNVRRKAKEQIDKLVKDGETGEDEGRRAEKELDDVTHRYVAIVDELVKHKEAELLEV</sequence>
<reference evidence="6 7" key="1">
    <citation type="submission" date="2023-06" db="EMBL/GenBank/DDBJ databases">
        <authorList>
            <person name="Yushchuk O."/>
            <person name="Binda E."/>
            <person name="Ruckert-Reed C."/>
            <person name="Fedorenko V."/>
            <person name="Kalinowski J."/>
            <person name="Marinelli F."/>
        </authorList>
    </citation>
    <scope>NUCLEOTIDE SEQUENCE [LARGE SCALE GENOMIC DNA]</scope>
    <source>
        <strain evidence="6 7">NRRL 3884</strain>
    </source>
</reference>
<gene>
    <name evidence="3 6" type="primary">frr</name>
    <name evidence="6" type="ORF">ACTOB_007540</name>
</gene>
<protein>
    <recommendedName>
        <fullName evidence="3">Ribosome-recycling factor</fullName>
        <shortName evidence="3">RRF</shortName>
    </recommendedName>
    <alternativeName>
        <fullName evidence="3">Ribosome-releasing factor</fullName>
    </alternativeName>
</protein>
<dbReference type="CDD" id="cd00520">
    <property type="entry name" value="RRF"/>
    <property type="match status" value="1"/>
</dbReference>
<dbReference type="Gene3D" id="3.30.1360.40">
    <property type="match status" value="1"/>
</dbReference>
<organism evidence="6 7">
    <name type="scientific">Actinoplanes oblitus</name>
    <dbReference type="NCBI Taxonomy" id="3040509"/>
    <lineage>
        <taxon>Bacteria</taxon>
        <taxon>Bacillati</taxon>
        <taxon>Actinomycetota</taxon>
        <taxon>Actinomycetes</taxon>
        <taxon>Micromonosporales</taxon>
        <taxon>Micromonosporaceae</taxon>
        <taxon>Actinoplanes</taxon>
    </lineage>
</organism>
<name>A0ABY8WC40_9ACTN</name>
<evidence type="ECO:0000259" key="5">
    <source>
        <dbReference type="Pfam" id="PF01765"/>
    </source>
</evidence>
<comment type="function">
    <text evidence="3">Responsible for the release of ribosomes from messenger RNA at the termination of protein biosynthesis. May increase the efficiency of translation by recycling ribosomes from one round of translation to another.</text>
</comment>
<dbReference type="InterPro" id="IPR002661">
    <property type="entry name" value="Ribosome_recyc_fac"/>
</dbReference>
<dbReference type="PANTHER" id="PTHR20982:SF3">
    <property type="entry name" value="MITOCHONDRIAL RIBOSOME RECYCLING FACTOR PSEUDO 1"/>
    <property type="match status" value="1"/>
</dbReference>
<evidence type="ECO:0000313" key="7">
    <source>
        <dbReference type="Proteomes" id="UP001240150"/>
    </source>
</evidence>
<dbReference type="RefSeq" id="WP_284916757.1">
    <property type="nucleotide sequence ID" value="NZ_CP126980.1"/>
</dbReference>
<keyword evidence="3" id="KW-0963">Cytoplasm</keyword>
<dbReference type="InterPro" id="IPR023584">
    <property type="entry name" value="Ribosome_recyc_fac_dom"/>
</dbReference>